<dbReference type="GO" id="GO:0004719">
    <property type="term" value="F:protein-L-isoaspartate (D-aspartate) O-methyltransferase activity"/>
    <property type="evidence" value="ECO:0007669"/>
    <property type="project" value="InterPro"/>
</dbReference>
<dbReference type="OrthoDB" id="10257972at2759"/>
<protein>
    <submittedName>
        <fullName evidence="4">Protein-L-isoaspartate O-methyltransferase</fullName>
    </submittedName>
</protein>
<evidence type="ECO:0000256" key="1">
    <source>
        <dbReference type="ARBA" id="ARBA00005369"/>
    </source>
</evidence>
<keyword evidence="3" id="KW-1185">Reference proteome</keyword>
<reference evidence="2 3" key="2">
    <citation type="submission" date="2018-11" db="EMBL/GenBank/DDBJ databases">
        <authorList>
            <consortium name="Pathogen Informatics"/>
        </authorList>
    </citation>
    <scope>NUCLEOTIDE SEQUENCE [LARGE SCALE GENOMIC DNA]</scope>
</reference>
<dbReference type="SUPFAM" id="SSF53335">
    <property type="entry name" value="S-adenosyl-L-methionine-dependent methyltransferases"/>
    <property type="match status" value="1"/>
</dbReference>
<dbReference type="Proteomes" id="UP000271098">
    <property type="component" value="Unassembled WGS sequence"/>
</dbReference>
<proteinExistence type="inferred from homology"/>
<dbReference type="InterPro" id="IPR029063">
    <property type="entry name" value="SAM-dependent_MTases_sf"/>
</dbReference>
<name>A0A183E3M9_9BILA</name>
<evidence type="ECO:0000313" key="2">
    <source>
        <dbReference type="EMBL" id="VDN26253.1"/>
    </source>
</evidence>
<dbReference type="Gene3D" id="3.40.50.150">
    <property type="entry name" value="Vaccinia Virus protein VP39"/>
    <property type="match status" value="1"/>
</dbReference>
<dbReference type="PANTHER" id="PTHR11579:SF9">
    <property type="entry name" value="PROTEIN-L-ISOASPARTATE O-METHYLTRANSFERASE"/>
    <property type="match status" value="1"/>
</dbReference>
<dbReference type="InterPro" id="IPR000682">
    <property type="entry name" value="PCMT"/>
</dbReference>
<dbReference type="PANTHER" id="PTHR11579">
    <property type="entry name" value="PROTEIN-L-ISOASPARTATE O-METHYLTRANSFERASE"/>
    <property type="match status" value="1"/>
</dbReference>
<evidence type="ECO:0000313" key="3">
    <source>
        <dbReference type="Proteomes" id="UP000271098"/>
    </source>
</evidence>
<dbReference type="AlphaFoldDB" id="A0A183E3M9"/>
<gene>
    <name evidence="2" type="ORF">GPUH_LOCUS15570</name>
</gene>
<comment type="similarity">
    <text evidence="1">Belongs to the methyltransferase superfamily. L-isoaspartyl/D-aspartyl protein methyltransferase family.</text>
</comment>
<dbReference type="EMBL" id="UYRT01082630">
    <property type="protein sequence ID" value="VDN26253.1"/>
    <property type="molecule type" value="Genomic_DNA"/>
</dbReference>
<accession>A0A183E3M9</accession>
<reference evidence="4" key="1">
    <citation type="submission" date="2016-06" db="UniProtKB">
        <authorList>
            <consortium name="WormBaseParasite"/>
        </authorList>
    </citation>
    <scope>IDENTIFICATION</scope>
</reference>
<dbReference type="Pfam" id="PF01135">
    <property type="entry name" value="PCMT"/>
    <property type="match status" value="1"/>
</dbReference>
<sequence>MGVAPSSGNDNDDLVDKLIESDIISSKTVEFALRLVDRRRFFPENGRDMAYRDLAWKSDTGSPGRIHLSAPCIYANVLECLKLAEGQKFLNIGSGTGYLNTVVGYIIGH</sequence>
<dbReference type="WBParaSite" id="GPUH_0001559101-mRNA-1">
    <property type="protein sequence ID" value="GPUH_0001559101-mRNA-1"/>
    <property type="gene ID" value="GPUH_0001559101"/>
</dbReference>
<dbReference type="GO" id="GO:0005737">
    <property type="term" value="C:cytoplasm"/>
    <property type="evidence" value="ECO:0007669"/>
    <property type="project" value="TreeGrafter"/>
</dbReference>
<organism evidence="4">
    <name type="scientific">Gongylonema pulchrum</name>
    <dbReference type="NCBI Taxonomy" id="637853"/>
    <lineage>
        <taxon>Eukaryota</taxon>
        <taxon>Metazoa</taxon>
        <taxon>Ecdysozoa</taxon>
        <taxon>Nematoda</taxon>
        <taxon>Chromadorea</taxon>
        <taxon>Rhabditida</taxon>
        <taxon>Spirurina</taxon>
        <taxon>Spiruromorpha</taxon>
        <taxon>Spiruroidea</taxon>
        <taxon>Gongylonematidae</taxon>
        <taxon>Gongylonema</taxon>
    </lineage>
</organism>
<evidence type="ECO:0000313" key="4">
    <source>
        <dbReference type="WBParaSite" id="GPUH_0001559101-mRNA-1"/>
    </source>
</evidence>